<feature type="compositionally biased region" description="Acidic residues" evidence="7">
    <location>
        <begin position="335"/>
        <end position="345"/>
    </location>
</feature>
<evidence type="ECO:0000256" key="5">
    <source>
        <dbReference type="PROSITE-ProRule" id="PRU00176"/>
    </source>
</evidence>
<evidence type="ECO:0000313" key="10">
    <source>
        <dbReference type="RefSeq" id="XP_011500807.1"/>
    </source>
</evidence>
<organism evidence="9 10">
    <name type="scientific">Ceratosolen solmsi marchali</name>
    <dbReference type="NCBI Taxonomy" id="326594"/>
    <lineage>
        <taxon>Eukaryota</taxon>
        <taxon>Metazoa</taxon>
        <taxon>Ecdysozoa</taxon>
        <taxon>Arthropoda</taxon>
        <taxon>Hexapoda</taxon>
        <taxon>Insecta</taxon>
        <taxon>Pterygota</taxon>
        <taxon>Neoptera</taxon>
        <taxon>Endopterygota</taxon>
        <taxon>Hymenoptera</taxon>
        <taxon>Apocrita</taxon>
        <taxon>Proctotrupomorpha</taxon>
        <taxon>Chalcidoidea</taxon>
        <taxon>Agaonidae</taxon>
        <taxon>Agaoninae</taxon>
        <taxon>Ceratosolen</taxon>
    </lineage>
</organism>
<dbReference type="CDD" id="cd12414">
    <property type="entry name" value="RRM2_RBM28_like"/>
    <property type="match status" value="1"/>
</dbReference>
<feature type="compositionally biased region" description="Basic and acidic residues" evidence="7">
    <location>
        <begin position="346"/>
        <end position="356"/>
    </location>
</feature>
<dbReference type="Pfam" id="PF00076">
    <property type="entry name" value="RRM_1"/>
    <property type="match status" value="4"/>
</dbReference>
<dbReference type="SMART" id="SM00360">
    <property type="entry name" value="RRM"/>
    <property type="match status" value="4"/>
</dbReference>
<dbReference type="Gene3D" id="3.30.70.330">
    <property type="match status" value="4"/>
</dbReference>
<proteinExistence type="predicted"/>
<dbReference type="FunFam" id="3.30.70.330:FF:000182">
    <property type="entry name" value="RNA-binding motif protein 28"/>
    <property type="match status" value="1"/>
</dbReference>
<protein>
    <submittedName>
        <fullName evidence="10">RNA-binding protein 28</fullName>
    </submittedName>
</protein>
<keyword evidence="6" id="KW-0175">Coiled coil</keyword>
<dbReference type="InterPro" id="IPR051945">
    <property type="entry name" value="RRM_MRD1_RNA_proc_ribogen"/>
</dbReference>
<accession>A0AAJ7DY79</accession>
<feature type="region of interest" description="Disordered" evidence="7">
    <location>
        <begin position="310"/>
        <end position="369"/>
    </location>
</feature>
<dbReference type="GO" id="GO:0005730">
    <property type="term" value="C:nucleolus"/>
    <property type="evidence" value="ECO:0007669"/>
    <property type="project" value="TreeGrafter"/>
</dbReference>
<dbReference type="InterPro" id="IPR000504">
    <property type="entry name" value="RRM_dom"/>
</dbReference>
<dbReference type="GeneID" id="105364551"/>
<evidence type="ECO:0000256" key="7">
    <source>
        <dbReference type="SAM" id="MobiDB-lite"/>
    </source>
</evidence>
<name>A0AAJ7DY79_9HYME</name>
<dbReference type="AlphaFoldDB" id="A0AAJ7DY79"/>
<dbReference type="Proteomes" id="UP000695007">
    <property type="component" value="Unplaced"/>
</dbReference>
<keyword evidence="4" id="KW-0539">Nucleus</keyword>
<dbReference type="InterPro" id="IPR012677">
    <property type="entry name" value="Nucleotide-bd_a/b_plait_sf"/>
</dbReference>
<feature type="compositionally biased region" description="Basic and acidic residues" evidence="7">
    <location>
        <begin position="310"/>
        <end position="334"/>
    </location>
</feature>
<evidence type="ECO:0000256" key="3">
    <source>
        <dbReference type="ARBA" id="ARBA00022884"/>
    </source>
</evidence>
<dbReference type="PANTHER" id="PTHR48039:SF5">
    <property type="entry name" value="RNA-BINDING PROTEIN 28"/>
    <property type="match status" value="1"/>
</dbReference>
<evidence type="ECO:0000313" key="9">
    <source>
        <dbReference type="Proteomes" id="UP000695007"/>
    </source>
</evidence>
<reference evidence="10" key="1">
    <citation type="submission" date="2025-08" db="UniProtKB">
        <authorList>
            <consortium name="RefSeq"/>
        </authorList>
    </citation>
    <scope>IDENTIFICATION</scope>
</reference>
<dbReference type="SUPFAM" id="SSF54928">
    <property type="entry name" value="RNA-binding domain, RBD"/>
    <property type="match status" value="3"/>
</dbReference>
<feature type="domain" description="RRM" evidence="8">
    <location>
        <begin position="376"/>
        <end position="465"/>
    </location>
</feature>
<dbReference type="CDD" id="cd12416">
    <property type="entry name" value="RRM4_RBM28_like"/>
    <property type="match status" value="1"/>
</dbReference>
<sequence>MKIMSKAYQGSTKFRNKLTRTYKYKKRTGKIKQKNKADTTNEIKKARIIIRNLSFKTTEENIRHLYEPFGDIEEIKLLKRPDGTLVGCGFVQFKNVNDASKAIFKTNKSEFLGRTISCEWSIPKSEFVQNLKVKEIKEVNENLRNESTKELDNDENLYKSKTKFSKNHERSKAELRKLQKIKKRQKRSRIIIRNLPFTASEESIKEYFTKYGNIEELKFLTKPNGTPTGCCFVQFDRVQSAAQTVHHENMKSFLGRTIIIDWAIPKNKFQTSSENANCNTEEHKDAEISIKEEETENNENEIKIKEEIDSDEERIKEEVDNTKQETDDNKRDEFSNDEDNDDVEGTDDKKNIKLEFDNESTVPHPRRISNDVNEGKTVFIKNVPFSATNEILKECMLQFGPVYYALICIDRLTEHSKGTAFVKFINIEDAEKCLAAGTELKIHDQVLDPHKALHRDEIKVKAEQKKNTVKDSRNLYLVKEGVVFAGSAAAQDVSASDMAHRLQLEQWKSQMLRNLNMFVSRVRLVIHNLPESTDDAKLRQLFKNHSNPKAVITEARVMRNLKNVDANKVGKSKEYGFVSFKLHEDALNALRSINNNPNIFSKAKRPIVAFSIENRVMVNAKKRRIENSRQRNPLYNNYDKQGEKNQVASNKVKGSKERAKRRKQSGSRRSSENAENEDVESFVGTTSKIGVNKMNSKFFLKKQAQIHNDNMKERKRRLRTTKQLIMMKKEQRLNKMNMKPKQGSKKPDADEINFNKIVKNYKNKISSAAKDLKTKWYETRGQG</sequence>
<dbReference type="PANTHER" id="PTHR48039">
    <property type="entry name" value="RNA-BINDING MOTIF PROTEIN 14B"/>
    <property type="match status" value="1"/>
</dbReference>
<dbReference type="InterPro" id="IPR003954">
    <property type="entry name" value="RRM_euk-type"/>
</dbReference>
<evidence type="ECO:0000256" key="1">
    <source>
        <dbReference type="ARBA" id="ARBA00004123"/>
    </source>
</evidence>
<feature type="domain" description="RRM" evidence="8">
    <location>
        <begin position="188"/>
        <end position="265"/>
    </location>
</feature>
<dbReference type="GO" id="GO:0003729">
    <property type="term" value="F:mRNA binding"/>
    <property type="evidence" value="ECO:0007669"/>
    <property type="project" value="TreeGrafter"/>
</dbReference>
<keyword evidence="3 5" id="KW-0694">RNA-binding</keyword>
<dbReference type="PROSITE" id="PS50102">
    <property type="entry name" value="RRM"/>
    <property type="match status" value="4"/>
</dbReference>
<feature type="coiled-coil region" evidence="6">
    <location>
        <begin position="133"/>
        <end position="188"/>
    </location>
</feature>
<feature type="region of interest" description="Disordered" evidence="7">
    <location>
        <begin position="623"/>
        <end position="680"/>
    </location>
</feature>
<dbReference type="InterPro" id="IPR035979">
    <property type="entry name" value="RBD_domain_sf"/>
</dbReference>
<evidence type="ECO:0000256" key="2">
    <source>
        <dbReference type="ARBA" id="ARBA00022737"/>
    </source>
</evidence>
<evidence type="ECO:0000256" key="4">
    <source>
        <dbReference type="ARBA" id="ARBA00023242"/>
    </source>
</evidence>
<feature type="compositionally biased region" description="Polar residues" evidence="7">
    <location>
        <begin position="630"/>
        <end position="649"/>
    </location>
</feature>
<evidence type="ECO:0000256" key="6">
    <source>
        <dbReference type="SAM" id="Coils"/>
    </source>
</evidence>
<keyword evidence="9" id="KW-1185">Reference proteome</keyword>
<feature type="domain" description="RRM" evidence="8">
    <location>
        <begin position="522"/>
        <end position="630"/>
    </location>
</feature>
<evidence type="ECO:0000259" key="8">
    <source>
        <dbReference type="PROSITE" id="PS50102"/>
    </source>
</evidence>
<gene>
    <name evidence="10" type="primary">LOC105364551</name>
</gene>
<dbReference type="KEGG" id="csol:105364551"/>
<feature type="domain" description="RRM" evidence="8">
    <location>
        <begin position="46"/>
        <end position="123"/>
    </location>
</feature>
<dbReference type="RefSeq" id="XP_011500807.1">
    <property type="nucleotide sequence ID" value="XM_011502505.1"/>
</dbReference>
<comment type="subcellular location">
    <subcellularLocation>
        <location evidence="1">Nucleus</location>
    </subcellularLocation>
</comment>
<keyword evidence="2" id="KW-0677">Repeat</keyword>
<dbReference type="SMART" id="SM00361">
    <property type="entry name" value="RRM_1"/>
    <property type="match status" value="3"/>
</dbReference>